<evidence type="ECO:0000256" key="5">
    <source>
        <dbReference type="ARBA" id="ARBA00023136"/>
    </source>
</evidence>
<proteinExistence type="predicted"/>
<accession>A0A2N6SQB3</accession>
<feature type="transmembrane region" description="Helical" evidence="6">
    <location>
        <begin position="75"/>
        <end position="98"/>
    </location>
</feature>
<dbReference type="RefSeq" id="WP_102227738.1">
    <property type="nucleotide sequence ID" value="NZ_PNFY01000015.1"/>
</dbReference>
<keyword evidence="3 6" id="KW-0812">Transmembrane</keyword>
<sequence>MSCFTLVKYYKIQPLAQLYEEDLAIRDQMAKELAVEDNRYPRVGIAAILTVLLFLGLVVGVVTLGWGFSEMSGYFILLGILPGLLAGMSFTETLNAFVDGLMDMIVGAFVIGIARSIAVILADAMVMDTIIMYLAHVVVLLPAQIAALGIFLVTTLFNAVVASGSGKAVIALPIMLPLADITNVTRQTTILAYQLGDGITNILWPASGYYMAALALGNVSLKKWLRWFFPLLIIWLIVACIILIVANYIGYGPF</sequence>
<protein>
    <submittedName>
        <fullName evidence="7">C4-dicarboxylate ABC transporter</fullName>
    </submittedName>
</protein>
<feature type="transmembrane region" description="Helical" evidence="6">
    <location>
        <begin position="228"/>
        <end position="251"/>
    </location>
</feature>
<dbReference type="Proteomes" id="UP000235682">
    <property type="component" value="Unassembled WGS sequence"/>
</dbReference>
<evidence type="ECO:0000256" key="6">
    <source>
        <dbReference type="SAM" id="Phobius"/>
    </source>
</evidence>
<name>A0A2N6SQB3_9LACT</name>
<comment type="caution">
    <text evidence="7">The sequence shown here is derived from an EMBL/GenBank/DDBJ whole genome shotgun (WGS) entry which is preliminary data.</text>
</comment>
<dbReference type="InterPro" id="IPR051679">
    <property type="entry name" value="DASS-Related_Transporters"/>
</dbReference>
<evidence type="ECO:0000313" key="7">
    <source>
        <dbReference type="EMBL" id="PMC59263.1"/>
    </source>
</evidence>
<keyword evidence="5 6" id="KW-0472">Membrane</keyword>
<keyword evidence="2" id="KW-1003">Cell membrane</keyword>
<organism evidence="7 8">
    <name type="scientific">Dolosicoccus paucivorans</name>
    <dbReference type="NCBI Taxonomy" id="84521"/>
    <lineage>
        <taxon>Bacteria</taxon>
        <taxon>Bacillati</taxon>
        <taxon>Bacillota</taxon>
        <taxon>Bacilli</taxon>
        <taxon>Lactobacillales</taxon>
        <taxon>Aerococcaceae</taxon>
        <taxon>Dolosicoccus</taxon>
    </lineage>
</organism>
<dbReference type="AlphaFoldDB" id="A0A2N6SQB3"/>
<dbReference type="PANTHER" id="PTHR43652">
    <property type="entry name" value="BASIC AMINO ACID ANTIPORTER YFCC-RELATED"/>
    <property type="match status" value="1"/>
</dbReference>
<feature type="transmembrane region" description="Helical" evidence="6">
    <location>
        <begin position="43"/>
        <end position="68"/>
    </location>
</feature>
<dbReference type="PANTHER" id="PTHR43652:SF2">
    <property type="entry name" value="BASIC AMINO ACID ANTIPORTER YFCC-RELATED"/>
    <property type="match status" value="1"/>
</dbReference>
<reference evidence="7 8" key="1">
    <citation type="submission" date="2017-09" db="EMBL/GenBank/DDBJ databases">
        <title>Bacterial strain isolated from the female urinary microbiota.</title>
        <authorList>
            <person name="Thomas-White K."/>
            <person name="Kumar N."/>
            <person name="Forster S."/>
            <person name="Putonti C."/>
            <person name="Lawley T."/>
            <person name="Wolfe A.J."/>
        </authorList>
    </citation>
    <scope>NUCLEOTIDE SEQUENCE [LARGE SCALE GENOMIC DNA]</scope>
    <source>
        <strain evidence="7 8">UMB0852</strain>
    </source>
</reference>
<dbReference type="InterPro" id="IPR018385">
    <property type="entry name" value="C4_dicarb_anaerob_car-like"/>
</dbReference>
<evidence type="ECO:0000256" key="2">
    <source>
        <dbReference type="ARBA" id="ARBA00022475"/>
    </source>
</evidence>
<evidence type="ECO:0000256" key="4">
    <source>
        <dbReference type="ARBA" id="ARBA00022989"/>
    </source>
</evidence>
<comment type="subcellular location">
    <subcellularLocation>
        <location evidence="1">Cell membrane</location>
        <topology evidence="1">Multi-pass membrane protein</topology>
    </subcellularLocation>
</comment>
<feature type="transmembrane region" description="Helical" evidence="6">
    <location>
        <begin position="104"/>
        <end position="126"/>
    </location>
</feature>
<evidence type="ECO:0000313" key="8">
    <source>
        <dbReference type="Proteomes" id="UP000235682"/>
    </source>
</evidence>
<evidence type="ECO:0000256" key="3">
    <source>
        <dbReference type="ARBA" id="ARBA00022692"/>
    </source>
</evidence>
<feature type="transmembrane region" description="Helical" evidence="6">
    <location>
        <begin position="133"/>
        <end position="157"/>
    </location>
</feature>
<evidence type="ECO:0000256" key="1">
    <source>
        <dbReference type="ARBA" id="ARBA00004651"/>
    </source>
</evidence>
<dbReference type="EMBL" id="PNHE01000001">
    <property type="protein sequence ID" value="PMC59263.1"/>
    <property type="molecule type" value="Genomic_DNA"/>
</dbReference>
<feature type="transmembrane region" description="Helical" evidence="6">
    <location>
        <begin position="202"/>
        <end position="221"/>
    </location>
</feature>
<dbReference type="Pfam" id="PF03606">
    <property type="entry name" value="DcuC"/>
    <property type="match status" value="1"/>
</dbReference>
<keyword evidence="8" id="KW-1185">Reference proteome</keyword>
<dbReference type="GO" id="GO:0005886">
    <property type="term" value="C:plasma membrane"/>
    <property type="evidence" value="ECO:0007669"/>
    <property type="project" value="UniProtKB-SubCell"/>
</dbReference>
<keyword evidence="4 6" id="KW-1133">Transmembrane helix</keyword>
<gene>
    <name evidence="7" type="ORF">CJ205_00735</name>
</gene>
<dbReference type="OrthoDB" id="255482at2"/>